<dbReference type="PROSITE" id="PS51194">
    <property type="entry name" value="HELICASE_CTER"/>
    <property type="match status" value="1"/>
</dbReference>
<evidence type="ECO:0000256" key="1">
    <source>
        <dbReference type="ARBA" id="ARBA00022741"/>
    </source>
</evidence>
<dbReference type="Gene3D" id="3.40.50.300">
    <property type="entry name" value="P-loop containing nucleotide triphosphate hydrolases"/>
    <property type="match status" value="2"/>
</dbReference>
<proteinExistence type="predicted"/>
<keyword evidence="8" id="KW-1185">Reference proteome</keyword>
<dbReference type="EMBL" id="JAWQEV010000008">
    <property type="protein sequence ID" value="MDW4574495.1"/>
    <property type="molecule type" value="Genomic_DNA"/>
</dbReference>
<feature type="domain" description="Helicase C-terminal" evidence="6">
    <location>
        <begin position="379"/>
        <end position="574"/>
    </location>
</feature>
<dbReference type="Gene3D" id="3.30.870.10">
    <property type="entry name" value="Endonuclease Chain A"/>
    <property type="match status" value="1"/>
</dbReference>
<evidence type="ECO:0000256" key="3">
    <source>
        <dbReference type="ARBA" id="ARBA00022806"/>
    </source>
</evidence>
<name>A0ABU4H581_9MICO</name>
<dbReference type="InterPro" id="IPR027417">
    <property type="entry name" value="P-loop_NTPase"/>
</dbReference>
<dbReference type="InterPro" id="IPR025202">
    <property type="entry name" value="PLD-like_dom"/>
</dbReference>
<dbReference type="InterPro" id="IPR014001">
    <property type="entry name" value="Helicase_ATP-bd"/>
</dbReference>
<dbReference type="GO" id="GO:0004386">
    <property type="term" value="F:helicase activity"/>
    <property type="evidence" value="ECO:0007669"/>
    <property type="project" value="UniProtKB-KW"/>
</dbReference>
<dbReference type="SUPFAM" id="SSF52540">
    <property type="entry name" value="P-loop containing nucleoside triphosphate hydrolases"/>
    <property type="match status" value="1"/>
</dbReference>
<keyword evidence="3 7" id="KW-0347">Helicase</keyword>
<dbReference type="Pfam" id="PF00271">
    <property type="entry name" value="Helicase_C"/>
    <property type="match status" value="1"/>
</dbReference>
<evidence type="ECO:0000256" key="2">
    <source>
        <dbReference type="ARBA" id="ARBA00022801"/>
    </source>
</evidence>
<evidence type="ECO:0000256" key="4">
    <source>
        <dbReference type="ARBA" id="ARBA00022840"/>
    </source>
</evidence>
<protein>
    <submittedName>
        <fullName evidence="7">DEAD/DEAH box helicase</fullName>
    </submittedName>
</protein>
<keyword evidence="4" id="KW-0067">ATP-binding</keyword>
<evidence type="ECO:0000313" key="8">
    <source>
        <dbReference type="Proteomes" id="UP001283109"/>
    </source>
</evidence>
<keyword evidence="1" id="KW-0547">Nucleotide-binding</keyword>
<dbReference type="SMART" id="SM00490">
    <property type="entry name" value="HELICc"/>
    <property type="match status" value="1"/>
</dbReference>
<accession>A0ABU4H581</accession>
<organism evidence="7 8">
    <name type="scientific">Microbacterium arthrosphaerae</name>
    <dbReference type="NCBI Taxonomy" id="792652"/>
    <lineage>
        <taxon>Bacteria</taxon>
        <taxon>Bacillati</taxon>
        <taxon>Actinomycetota</taxon>
        <taxon>Actinomycetes</taxon>
        <taxon>Micrococcales</taxon>
        <taxon>Microbacteriaceae</taxon>
        <taxon>Microbacterium</taxon>
    </lineage>
</organism>
<dbReference type="Pfam" id="PF00270">
    <property type="entry name" value="DEAD"/>
    <property type="match status" value="1"/>
</dbReference>
<reference evidence="7 8" key="1">
    <citation type="submission" date="2023-11" db="EMBL/GenBank/DDBJ databases">
        <title>Draft genome sequence of Microbacterium arthrosphaerae JCM 30492.</title>
        <authorList>
            <person name="Zhang G."/>
            <person name="Ding Y."/>
        </authorList>
    </citation>
    <scope>NUCLEOTIDE SEQUENCE [LARGE SCALE GENOMIC DNA]</scope>
    <source>
        <strain evidence="7 8">JCM 30492</strain>
    </source>
</reference>
<keyword evidence="2" id="KW-0378">Hydrolase</keyword>
<feature type="domain" description="Helicase ATP-binding" evidence="5">
    <location>
        <begin position="191"/>
        <end position="360"/>
    </location>
</feature>
<evidence type="ECO:0000259" key="6">
    <source>
        <dbReference type="PROSITE" id="PS51194"/>
    </source>
</evidence>
<dbReference type="SUPFAM" id="SSF56024">
    <property type="entry name" value="Phospholipase D/nuclease"/>
    <property type="match status" value="1"/>
</dbReference>
<evidence type="ECO:0000259" key="5">
    <source>
        <dbReference type="PROSITE" id="PS51192"/>
    </source>
</evidence>
<sequence length="1125" mass="120589">MGESVKAAGEPRRLSNYGEGADLLVALTEAIAGARTRVWVKVPWWDASSVARRLLDAVLAAHRRGADVKVLLRPESSNDAVIRELRSADVALVPVRYIHEKEVLADDVAITHSMDFTAAEIGRNQNSGFRHTDPAMVDAVEAGFASLIDNANAVAHGDEAWTAASALIPPALQKYLDRFDRLNPLQSKAVPAVLSTSGHVMVVAPTSSGKTLIGEVAALRSIVSDGKPAVWLLPARALAAEVAEIARRWNAHGIRTIELTGETNMSSDAVRQAQLWVATTEKFEALYRRASLKDVIGRIGCLIIDEVHLVGDPTRGATLESLIARLRVAEGRTRIVALSATVSNADELAAWFHADLVRSAWRPTVLTTQLVPYDVPTQGKREAYESAKDEVVVPLLRSLVGSAFDTAAGEGGAGSSVVVFCGSKAGVLRTAARAAGVPFHGVDLDALVEACFRRGVGIHFRDAPRANRALEAFRSRQLRVLVATSGLSTGVNTPAKFVIIRDLELGMTPLEVSQAQQMFGRAGRAGQEPEGFGFMLVPRAEEGAWKLRLSDGYAANSRITAALGDAVLAELLLGSVTDRETARSWFAQTLAFAQNRAVVDLDAVVDELLGRGFATEVDGRLAATEIGVLTSRLMIDTNSAGSLLVALKSLPVPARADEAEELVLQTVATAVASLRERPVNERTYTGYVDELLTGWSPRVVARAGEWFGARVCMAAAQLVLRAPARTRENPPVGVSMAELRRAAEDMPRYLAWVAALGYADAATWAPAVAGDLARRLTWWHLSPHPERGSGRLLWMLERMLQPQHHREHLPPLWRRARAAGFASPDGINARPRGVDVSSEGFAEIVGARADFEVSPLVGLELTYRTANAQARLTALSNTGASRAIATTRPAVGPIDVVLPARSAGKVAADVFLYTRDGDFAYANLVADVPEDAGPGSPVDEAARLLDDLPEVHAVLSHARGVRRLFQGERKRLLGDIRPLIAADPRLWPIALALSEQHSEPDAAVVALRTNLRSLLRQSSRTDLRSPHAVLRSREASEAEVQVTLAALLAALSMESGVATADGHPLAVVQVGERWALAGPLHAQPGRLEPLIPAVLPRQIETVAVPAAVAVTAAEPRCGWMAEFAL</sequence>
<dbReference type="Gene3D" id="1.10.3380.30">
    <property type="match status" value="1"/>
</dbReference>
<dbReference type="RefSeq" id="WP_318354989.1">
    <property type="nucleotide sequence ID" value="NZ_JAWQEV010000008.1"/>
</dbReference>
<comment type="caution">
    <text evidence="7">The sequence shown here is derived from an EMBL/GenBank/DDBJ whole genome shotgun (WGS) entry which is preliminary data.</text>
</comment>
<dbReference type="PROSITE" id="PS51192">
    <property type="entry name" value="HELICASE_ATP_BIND_1"/>
    <property type="match status" value="1"/>
</dbReference>
<dbReference type="Proteomes" id="UP001283109">
    <property type="component" value="Unassembled WGS sequence"/>
</dbReference>
<gene>
    <name evidence="7" type="ORF">R8Z58_17095</name>
</gene>
<dbReference type="InterPro" id="IPR011545">
    <property type="entry name" value="DEAD/DEAH_box_helicase_dom"/>
</dbReference>
<dbReference type="Pfam" id="PF13091">
    <property type="entry name" value="PLDc_2"/>
    <property type="match status" value="1"/>
</dbReference>
<dbReference type="PANTHER" id="PTHR47961:SF6">
    <property type="entry name" value="DNA-DIRECTED DNA POLYMERASE"/>
    <property type="match status" value="1"/>
</dbReference>
<evidence type="ECO:0000313" key="7">
    <source>
        <dbReference type="EMBL" id="MDW4574495.1"/>
    </source>
</evidence>
<dbReference type="InterPro" id="IPR001650">
    <property type="entry name" value="Helicase_C-like"/>
</dbReference>
<dbReference type="SMART" id="SM00487">
    <property type="entry name" value="DEXDc"/>
    <property type="match status" value="1"/>
</dbReference>
<dbReference type="InterPro" id="IPR050474">
    <property type="entry name" value="Hel308_SKI2-like"/>
</dbReference>
<dbReference type="PANTHER" id="PTHR47961">
    <property type="entry name" value="DNA POLYMERASE THETA, PUTATIVE (AFU_ORTHOLOGUE AFUA_1G05260)-RELATED"/>
    <property type="match status" value="1"/>
</dbReference>